<reference evidence="1 2" key="1">
    <citation type="submission" date="2017-07" db="EMBL/GenBank/DDBJ databases">
        <title>Phylogenetic study on the rhizospheric bacterium Ochrobactrum sp. A44.</title>
        <authorList>
            <person name="Krzyzanowska D.M."/>
            <person name="Ossowicki A."/>
            <person name="Rajewska M."/>
            <person name="Maciag T."/>
            <person name="Kaczynski Z."/>
            <person name="Czerwicka M."/>
            <person name="Jafra S."/>
        </authorList>
    </citation>
    <scope>NUCLEOTIDE SEQUENCE [LARGE SCALE GENOMIC DNA]</scope>
    <source>
        <strain evidence="1 2">DSM 7216</strain>
    </source>
</reference>
<accession>A0A256FJ48</accession>
<organism evidence="1 2">
    <name type="scientific">Brucella thiophenivorans</name>
    <dbReference type="NCBI Taxonomy" id="571255"/>
    <lineage>
        <taxon>Bacteria</taxon>
        <taxon>Pseudomonadati</taxon>
        <taxon>Pseudomonadota</taxon>
        <taxon>Alphaproteobacteria</taxon>
        <taxon>Hyphomicrobiales</taxon>
        <taxon>Brucellaceae</taxon>
        <taxon>Brucella/Ochrobactrum group</taxon>
        <taxon>Brucella</taxon>
    </lineage>
</organism>
<dbReference type="AlphaFoldDB" id="A0A256FJ48"/>
<evidence type="ECO:0000313" key="2">
    <source>
        <dbReference type="Proteomes" id="UP000215590"/>
    </source>
</evidence>
<protein>
    <submittedName>
        <fullName evidence="1">Uncharacterized protein</fullName>
    </submittedName>
</protein>
<dbReference type="Proteomes" id="UP000215590">
    <property type="component" value="Unassembled WGS sequence"/>
</dbReference>
<keyword evidence="2" id="KW-1185">Reference proteome</keyword>
<dbReference type="RefSeq" id="WP_094508295.1">
    <property type="nucleotide sequence ID" value="NZ_JBHEEK010000003.1"/>
</dbReference>
<gene>
    <name evidence="1" type="ORF">CEV31_3187</name>
</gene>
<comment type="caution">
    <text evidence="1">The sequence shown here is derived from an EMBL/GenBank/DDBJ whole genome shotgun (WGS) entry which is preliminary data.</text>
</comment>
<name>A0A256FJ48_9HYPH</name>
<evidence type="ECO:0000313" key="1">
    <source>
        <dbReference type="EMBL" id="OYR14873.1"/>
    </source>
</evidence>
<sequence>MRVEIETIADATNEIILVKVFKDEQLDLTLELPLTGEFLLFEEKFELKEDVEECLGWIPGLILPTGYVAVGVFRGGRLHRILLAGRGLSRILMNTMSVEDAITANEAEIAAEQENLLR</sequence>
<dbReference type="EMBL" id="NNRJ01000051">
    <property type="protein sequence ID" value="OYR14873.1"/>
    <property type="molecule type" value="Genomic_DNA"/>
</dbReference>
<proteinExistence type="predicted"/>